<evidence type="ECO:0000256" key="7">
    <source>
        <dbReference type="ARBA" id="ARBA00023237"/>
    </source>
</evidence>
<dbReference type="EMBL" id="VLPL01000011">
    <property type="protein sequence ID" value="TSJ39894.1"/>
    <property type="molecule type" value="Genomic_DNA"/>
</dbReference>
<comment type="subcellular location">
    <subcellularLocation>
        <location evidence="1 8">Cell outer membrane</location>
        <topology evidence="1 8">Multi-pass membrane protein</topology>
    </subcellularLocation>
</comment>
<dbReference type="Proteomes" id="UP000316008">
    <property type="component" value="Unassembled WGS sequence"/>
</dbReference>
<dbReference type="InterPro" id="IPR008969">
    <property type="entry name" value="CarboxyPept-like_regulatory"/>
</dbReference>
<dbReference type="InterPro" id="IPR036942">
    <property type="entry name" value="Beta-barrel_TonB_sf"/>
</dbReference>
<dbReference type="Pfam" id="PF13620">
    <property type="entry name" value="CarboxypepD_reg"/>
    <property type="match status" value="1"/>
</dbReference>
<protein>
    <recommendedName>
        <fullName evidence="9">TonB-dependent receptor plug domain-containing protein</fullName>
    </recommendedName>
</protein>
<keyword evidence="2 8" id="KW-0813">Transport</keyword>
<comment type="caution">
    <text evidence="10">The sequence shown here is derived from an EMBL/GenBank/DDBJ whole genome shotgun (WGS) entry which is preliminary data.</text>
</comment>
<keyword evidence="3 8" id="KW-1134">Transmembrane beta strand</keyword>
<dbReference type="Pfam" id="PF07715">
    <property type="entry name" value="Plug"/>
    <property type="match status" value="1"/>
</dbReference>
<keyword evidence="7 8" id="KW-0998">Cell outer membrane</keyword>
<proteinExistence type="inferred from homology"/>
<dbReference type="InterPro" id="IPR012910">
    <property type="entry name" value="Plug_dom"/>
</dbReference>
<evidence type="ECO:0000256" key="5">
    <source>
        <dbReference type="ARBA" id="ARBA00022729"/>
    </source>
</evidence>
<dbReference type="SUPFAM" id="SSF56935">
    <property type="entry name" value="Porins"/>
    <property type="match status" value="1"/>
</dbReference>
<dbReference type="InterPro" id="IPR039426">
    <property type="entry name" value="TonB-dep_rcpt-like"/>
</dbReference>
<keyword evidence="6 8" id="KW-0472">Membrane</keyword>
<dbReference type="PANTHER" id="PTHR30069:SF29">
    <property type="entry name" value="HEMOGLOBIN AND HEMOGLOBIN-HAPTOGLOBIN-BINDING PROTEIN 1-RELATED"/>
    <property type="match status" value="1"/>
</dbReference>
<keyword evidence="11" id="KW-1185">Reference proteome</keyword>
<gene>
    <name evidence="10" type="ORF">FO442_17715</name>
</gene>
<evidence type="ECO:0000256" key="1">
    <source>
        <dbReference type="ARBA" id="ARBA00004571"/>
    </source>
</evidence>
<dbReference type="GO" id="GO:0009279">
    <property type="term" value="C:cell outer membrane"/>
    <property type="evidence" value="ECO:0007669"/>
    <property type="project" value="UniProtKB-SubCell"/>
</dbReference>
<dbReference type="Gene3D" id="2.40.170.20">
    <property type="entry name" value="TonB-dependent receptor, beta-barrel domain"/>
    <property type="match status" value="1"/>
</dbReference>
<accession>A0A556MIZ6</accession>
<evidence type="ECO:0000256" key="3">
    <source>
        <dbReference type="ARBA" id="ARBA00022452"/>
    </source>
</evidence>
<dbReference type="Gene3D" id="2.170.130.10">
    <property type="entry name" value="TonB-dependent receptor, plug domain"/>
    <property type="match status" value="1"/>
</dbReference>
<comment type="similarity">
    <text evidence="8">Belongs to the TonB-dependent receptor family.</text>
</comment>
<reference evidence="10 11" key="1">
    <citation type="submission" date="2019-07" db="EMBL/GenBank/DDBJ databases">
        <authorList>
            <person name="Huq M.A."/>
        </authorList>
    </citation>
    <scope>NUCLEOTIDE SEQUENCE [LARGE SCALE GENOMIC DNA]</scope>
    <source>
        <strain evidence="10 11">MAH-3</strain>
    </source>
</reference>
<dbReference type="RefSeq" id="WP_144334553.1">
    <property type="nucleotide sequence ID" value="NZ_VLPL01000011.1"/>
</dbReference>
<name>A0A556MIZ6_9FLAO</name>
<dbReference type="InterPro" id="IPR037066">
    <property type="entry name" value="Plug_dom_sf"/>
</dbReference>
<dbReference type="Gene3D" id="2.60.40.1120">
    <property type="entry name" value="Carboxypeptidase-like, regulatory domain"/>
    <property type="match status" value="1"/>
</dbReference>
<evidence type="ECO:0000256" key="4">
    <source>
        <dbReference type="ARBA" id="ARBA00022692"/>
    </source>
</evidence>
<dbReference type="SUPFAM" id="SSF49464">
    <property type="entry name" value="Carboxypeptidase regulatory domain-like"/>
    <property type="match status" value="1"/>
</dbReference>
<dbReference type="PROSITE" id="PS52016">
    <property type="entry name" value="TONB_DEPENDENT_REC_3"/>
    <property type="match status" value="1"/>
</dbReference>
<dbReference type="AlphaFoldDB" id="A0A556MIZ6"/>
<dbReference type="GO" id="GO:0044718">
    <property type="term" value="P:siderophore transmembrane transport"/>
    <property type="evidence" value="ECO:0007669"/>
    <property type="project" value="TreeGrafter"/>
</dbReference>
<keyword evidence="4 8" id="KW-0812">Transmembrane</keyword>
<evidence type="ECO:0000256" key="6">
    <source>
        <dbReference type="ARBA" id="ARBA00023136"/>
    </source>
</evidence>
<evidence type="ECO:0000256" key="2">
    <source>
        <dbReference type="ARBA" id="ARBA00022448"/>
    </source>
</evidence>
<evidence type="ECO:0000256" key="8">
    <source>
        <dbReference type="PROSITE-ProRule" id="PRU01360"/>
    </source>
</evidence>
<evidence type="ECO:0000313" key="11">
    <source>
        <dbReference type="Proteomes" id="UP000316008"/>
    </source>
</evidence>
<evidence type="ECO:0000259" key="9">
    <source>
        <dbReference type="Pfam" id="PF07715"/>
    </source>
</evidence>
<dbReference type="GO" id="GO:0015344">
    <property type="term" value="F:siderophore uptake transmembrane transporter activity"/>
    <property type="evidence" value="ECO:0007669"/>
    <property type="project" value="TreeGrafter"/>
</dbReference>
<dbReference type="OrthoDB" id="9757908at2"/>
<dbReference type="PANTHER" id="PTHR30069">
    <property type="entry name" value="TONB-DEPENDENT OUTER MEMBRANE RECEPTOR"/>
    <property type="match status" value="1"/>
</dbReference>
<feature type="domain" description="TonB-dependent receptor plug" evidence="9">
    <location>
        <begin position="142"/>
        <end position="226"/>
    </location>
</feature>
<organism evidence="10 11">
    <name type="scientific">Fluviicola chungangensis</name>
    <dbReference type="NCBI Taxonomy" id="2597671"/>
    <lineage>
        <taxon>Bacteria</taxon>
        <taxon>Pseudomonadati</taxon>
        <taxon>Bacteroidota</taxon>
        <taxon>Flavobacteriia</taxon>
        <taxon>Flavobacteriales</taxon>
        <taxon>Crocinitomicaceae</taxon>
        <taxon>Fluviicola</taxon>
    </lineage>
</organism>
<sequence length="1260" mass="139779">MLRKLNLLFASILLTVTYGYSQSGLGTIRGSVVDKDSKEAIYDCIVVVKQNGTVKGNTTTDTDGKFQLNSLSPGSYDVEISNPGEGYQPTAIKGVVVNADRITFLDNTALGLPTDIKAIDEVVVVAYKVPLINKDGGPSGATITREDISRLPTRSAAGVASTVGGVTTNEGTGELSVRGSRSDGTYFFIDGIKVRGSSNLPKSAIEEVSVITGGLPANYGDATGGIIAVTTRGPSSKYFGSLEAVSSGFYFKGKDPNGYDGKVIGLDKFGYNLVEGLISGPLLMRKDSTGKKTKPILGFLLSVNYTNELDSRPLNGGSYRIKKEARDYLLENPVRASATGNGTFHNANYLRESDFEKTKWRMNAARSVISASAKIDVNTGPSVNLTFGGSLNYSYGSNYDYNNSLLNFTNFGVFNQLDYRVYGRFTQRFSNNREGSSSKVKSAFYSLMVDYSKTKTETYDKQHKYDLFSYGHVGKFTRSFRPTYEFDAKTSDLYQTAVPEEYLVQFEASQSNAALAAITQNYFDLYAGDPVGHYQTLLQVQNGRALRNGDVPTSVYGIWNNIGTPNNGFSRSEQDQFRITGSGSVNVGDHSISLGFEYEQRWDRGWSSGNAGPIELWTVARLYANSHITELDKSNPHVVNFGSFQQYSYDRLNTGYAYTSGTGQYGGQENNDKQSFFDYNLREKLGFNPAGTDYIVIDQYDPSTFSLDMFSPDELFNQGNNFINYFGYDHTGKKVKGNTDINKYFNEFDENGNYKRFIGAFQPVYIAGYIMDKFAFKDIVFNVGVRVDVFDANQPVLKDKYLVYTANNVDEAKSLIASDPTKYANMRIPESMGSDYVVYVDDVNSPTRINGFRNGDQWYDANGIAIEDPKLIRGVTGISPWLKDPTAATNSKVSADAFEDYKPQINVMPRIAFSFPISDEASFFAHYDILTKRPTTGNRFNPIDYQFIEARTNTINNPNLKPEQTIDYEIGFQQVLSKTSSLKISAFYREQRNNVQLMNVFEAYPNTYRTFGNRDFGTVKGLTVSYDLRRTGNVRMTAAYTLQFADGTGSDATSAASLLTGLQTAGLPNLRSVFPYSYDQRHTFAITFDYRYGEGADYNGPMIGDAKILENTGLNLITNIYSGSPYSSQTGVTGDALLNPNTSGITGTVNGSRLPWQYRLDLQLDRTFGIDFGKDGKKKSTYLNVYLRVTNLFNTMNVLGVYRATGNWNDDGYLAAAQYQTSIQNQLDEQSFRDYYAMKVANPFNISAPRTIRLGVKFDF</sequence>
<keyword evidence="5" id="KW-0732">Signal</keyword>
<evidence type="ECO:0000313" key="10">
    <source>
        <dbReference type="EMBL" id="TSJ39894.1"/>
    </source>
</evidence>